<organism evidence="11 12">
    <name type="scientific">Gomphillus americanus</name>
    <dbReference type="NCBI Taxonomy" id="1940652"/>
    <lineage>
        <taxon>Eukaryota</taxon>
        <taxon>Fungi</taxon>
        <taxon>Dikarya</taxon>
        <taxon>Ascomycota</taxon>
        <taxon>Pezizomycotina</taxon>
        <taxon>Lecanoromycetes</taxon>
        <taxon>OSLEUM clade</taxon>
        <taxon>Ostropomycetidae</taxon>
        <taxon>Ostropales</taxon>
        <taxon>Graphidaceae</taxon>
        <taxon>Gomphilloideae</taxon>
        <taxon>Gomphillus</taxon>
    </lineage>
</organism>
<dbReference type="InterPro" id="IPR036259">
    <property type="entry name" value="MFS_trans_sf"/>
</dbReference>
<comment type="similarity">
    <text evidence="2">Belongs to the major facilitator superfamily. Sugar transporter (TC 2.A.1.1) family.</text>
</comment>
<evidence type="ECO:0000256" key="4">
    <source>
        <dbReference type="ARBA" id="ARBA00022692"/>
    </source>
</evidence>
<feature type="domain" description="Protein kinase" evidence="9">
    <location>
        <begin position="143"/>
        <end position="458"/>
    </location>
</feature>
<dbReference type="PROSITE" id="PS50850">
    <property type="entry name" value="MFS"/>
    <property type="match status" value="1"/>
</dbReference>
<dbReference type="PANTHER" id="PTHR48020:SF12">
    <property type="entry name" value="PROTON MYO-INOSITOL COTRANSPORTER"/>
    <property type="match status" value="1"/>
</dbReference>
<dbReference type="GO" id="GO:0005524">
    <property type="term" value="F:ATP binding"/>
    <property type="evidence" value="ECO:0007669"/>
    <property type="project" value="InterPro"/>
</dbReference>
<name>A0A8H3IKD3_9LECA</name>
<dbReference type="GO" id="GO:0004672">
    <property type="term" value="F:protein kinase activity"/>
    <property type="evidence" value="ECO:0007669"/>
    <property type="project" value="InterPro"/>
</dbReference>
<dbReference type="GO" id="GO:0016020">
    <property type="term" value="C:membrane"/>
    <property type="evidence" value="ECO:0007669"/>
    <property type="project" value="UniProtKB-SubCell"/>
</dbReference>
<dbReference type="InterPro" id="IPR020846">
    <property type="entry name" value="MFS_dom"/>
</dbReference>
<reference evidence="11" key="1">
    <citation type="submission" date="2021-03" db="EMBL/GenBank/DDBJ databases">
        <authorList>
            <person name="Tagirdzhanova G."/>
        </authorList>
    </citation>
    <scope>NUCLEOTIDE SEQUENCE</scope>
</reference>
<feature type="compositionally biased region" description="Basic residues" evidence="7">
    <location>
        <begin position="1724"/>
        <end position="1734"/>
    </location>
</feature>
<feature type="domain" description="Major facilitator superfamily (MFS) profile" evidence="10">
    <location>
        <begin position="1083"/>
        <end position="1667"/>
    </location>
</feature>
<accession>A0A8H3IKD3</accession>
<dbReference type="Pfam" id="PF00069">
    <property type="entry name" value="Pkinase"/>
    <property type="match status" value="1"/>
</dbReference>
<feature type="transmembrane region" description="Helical" evidence="8">
    <location>
        <begin position="1152"/>
        <end position="1169"/>
    </location>
</feature>
<evidence type="ECO:0000256" key="5">
    <source>
        <dbReference type="ARBA" id="ARBA00022989"/>
    </source>
</evidence>
<evidence type="ECO:0000256" key="2">
    <source>
        <dbReference type="ARBA" id="ARBA00010992"/>
    </source>
</evidence>
<feature type="transmembrane region" description="Helical" evidence="8">
    <location>
        <begin position="1638"/>
        <end position="1663"/>
    </location>
</feature>
<evidence type="ECO:0008006" key="13">
    <source>
        <dbReference type="Google" id="ProtNLM"/>
    </source>
</evidence>
<protein>
    <recommendedName>
        <fullName evidence="13">Protein kinase domain-containing protein</fullName>
    </recommendedName>
</protein>
<proteinExistence type="inferred from homology"/>
<evidence type="ECO:0000256" key="3">
    <source>
        <dbReference type="ARBA" id="ARBA00022448"/>
    </source>
</evidence>
<dbReference type="CDD" id="cd00180">
    <property type="entry name" value="PKc"/>
    <property type="match status" value="1"/>
</dbReference>
<feature type="transmembrane region" description="Helical" evidence="8">
    <location>
        <begin position="1209"/>
        <end position="1232"/>
    </location>
</feature>
<evidence type="ECO:0000256" key="6">
    <source>
        <dbReference type="ARBA" id="ARBA00023136"/>
    </source>
</evidence>
<feature type="region of interest" description="Disordered" evidence="7">
    <location>
        <begin position="1311"/>
        <end position="1340"/>
    </location>
</feature>
<dbReference type="Pfam" id="PF00083">
    <property type="entry name" value="Sugar_tr"/>
    <property type="match status" value="2"/>
</dbReference>
<dbReference type="SUPFAM" id="SSF103473">
    <property type="entry name" value="MFS general substrate transporter"/>
    <property type="match status" value="1"/>
</dbReference>
<dbReference type="InterPro" id="IPR000719">
    <property type="entry name" value="Prot_kinase_dom"/>
</dbReference>
<keyword evidence="12" id="KW-1185">Reference proteome</keyword>
<dbReference type="PROSITE" id="PS50011">
    <property type="entry name" value="PROTEIN_KINASE_DOM"/>
    <property type="match status" value="1"/>
</dbReference>
<evidence type="ECO:0000256" key="7">
    <source>
        <dbReference type="SAM" id="MobiDB-lite"/>
    </source>
</evidence>
<feature type="region of interest" description="Disordered" evidence="7">
    <location>
        <begin position="905"/>
        <end position="924"/>
    </location>
</feature>
<feature type="transmembrane region" description="Helical" evidence="8">
    <location>
        <begin position="1610"/>
        <end position="1632"/>
    </location>
</feature>
<dbReference type="InterPro" id="IPR003663">
    <property type="entry name" value="Sugar/inositol_transpt"/>
</dbReference>
<dbReference type="InterPro" id="IPR011009">
    <property type="entry name" value="Kinase-like_dom_sf"/>
</dbReference>
<sequence length="1785" mass="202919">MSTHTANLRRQIWRYAVPSYNQRRFDAVSNILNENLDEKKQCLIPGLVNTILRGGICLFATLIVIEDIQSLLRFVEADQTSRRDLDSILYLEEDIIEKYIEKYILNEDQKKHFLHSRWMFLAPDISPDRIFWKFEDSIILPFLTKTPLNKKGGFCDISVFRIHEQCSKIPSVSGAVEVVCKTITRGSSGHGQALLPEDFHREVHILGNLRLQRHPNIIQLITAYTIKDTCNLLLFPKAEMDLDDLLTSEFLPSQLQKTIGMTTSLWGLVSALDLVHNFEFKELGLLQTGCHCEIKPKNILYHNGKPILSDFGLSRLRSVEESYFKMGEGDYLAPECEDPVNGFKPGKIGRASDIWSLGCVLLEYMVRMNSEQDGHNKLQEFRDNRKVVLGWRWTVQSFREDDRVNPAVLKVLDAQREAHSTSPRQKFLAGLAQIIVSMLQFDPLARPNAEEVLRKLFRISLQSILDEIYSILRTHKALGDERLLIEHRRLSKWRKASGLQEFSANRSDTHWFATKHMYEDYNSLQSHLIEYLSYTELIYTELDRNASPSDHLYGGLQGSIGKLYHKMDLSEGEQTTSHPTSLEYENISTSAQQRPQNSLVRAPEAPEALPVRSSNVNLDMTMLARYRIKVPMTSLYEKFTLHLTILKRLTPYRTNPIDRCAFRISIGRASNSRKPVPDFDIFESPVFEATWSIAQDHKLTGLYSKLLTFNIGPVNEHVQFWVPIDEVTQIEEVAEGQLRYIFRWSDCESFVTIQRDVFPWAYQAYNSRKSNLKLRIAFKEGSGTMRSSDQQYCVNSAVVAEKFCKLMLNQDALGSVWQPIRFQELVDIGQQNLEIFRELSNEHLRTPTNQLLIAARKSTNNSSIMKLYLIDKSLRISITSIGSVIHFKITSICVLKYSTTPLANPTEERYQTESERGRPTQQGWSLREDSPELFMKSKLPPPSITLGYNAMSDFFLSILSWRPELCVGDARLKSEKVFLLYGCYQASNEGDALYGAHHIFGYSIKSGQWHLWEPAALVTTKKSWEDDDLRKDTRNNNTLMVERMREDEIKHRAMTDEEHMSFKQDQGSIVHRLYRQPWAMWQLMLLCGLGAMVQGWDEAAVNGAQVFYQKAYNFDSNDKRIGFINGAPYACCILSCWLSWPLNALWGRRGTIFFAAFCSFAFALGQSFANDWVTMLILRIFIGLGIGPESATIPIYASEVAPANVRGALVMLWQLFTSLGIMFGYLTSVAFASSGQGDAALSEAPPCSNNDNLLSLPCSLNWRLMIGSPMVAPILLCLCILMQPESLRWLIARAQDKERFNNHVLALEKQRSNASPANLRHRNDRQPDDRQPNDQQSSSSQILRQQLGLKVIDLEPVFLSLVRLRGGSKLKAARDMLTMDALLWDQNLNNRQNDEVDHEIHSLNTVPNQSQGVTAGRSSDDIHHNTIVTKGTAKKTIANQAVKAGQQLKALYKERRNSNALLASTVVLIYYSTLVLFQTADTGPPTLWGSVPKFVVLSSVVGIMNFLFGLPALFVIDQRGRRPLLLRTFPCLSLSALLVAIDNTEALQNSAARPGLVFSGMVLFVAFYSPGEGPVPFVYASESFPQDIRDLGACELHSLNRALKMTANTYYAGMAVVTSLNWGFNFTVAVSYPSMAKYWGLAWTFAFYSFWCFIGFFLILLFVPETCQKELEVLDDVFDENLTMIAQRHVISFWKTTHEDVPKRCGSIWRAVFNGLPNAVHKARKGVKTKRLRSRSIESRGSQGDTTPDNRQSPRDDDYGMTLHNTDSTLRDPSPFRYPTSSGYN</sequence>
<dbReference type="Gene3D" id="1.20.1250.20">
    <property type="entry name" value="MFS general substrate transporter like domains"/>
    <property type="match status" value="1"/>
</dbReference>
<dbReference type="InterPro" id="IPR005828">
    <property type="entry name" value="MFS_sugar_transport-like"/>
</dbReference>
<evidence type="ECO:0000313" key="11">
    <source>
        <dbReference type="EMBL" id="CAF9916854.1"/>
    </source>
</evidence>
<dbReference type="GO" id="GO:0015791">
    <property type="term" value="P:polyol transmembrane transport"/>
    <property type="evidence" value="ECO:0007669"/>
    <property type="project" value="UniProtKB-ARBA"/>
</dbReference>
<keyword evidence="3" id="KW-0813">Transport</keyword>
<evidence type="ECO:0000259" key="9">
    <source>
        <dbReference type="PROSITE" id="PS50011"/>
    </source>
</evidence>
<keyword evidence="5 8" id="KW-1133">Transmembrane helix</keyword>
<feature type="transmembrane region" description="Helical" evidence="8">
    <location>
        <begin position="1121"/>
        <end position="1140"/>
    </location>
</feature>
<dbReference type="Gene3D" id="1.10.510.10">
    <property type="entry name" value="Transferase(Phosphotransferase) domain 1"/>
    <property type="match status" value="1"/>
</dbReference>
<comment type="subcellular location">
    <subcellularLocation>
        <location evidence="1">Membrane</location>
        <topology evidence="1">Multi-pass membrane protein</topology>
    </subcellularLocation>
</comment>
<evidence type="ECO:0000256" key="1">
    <source>
        <dbReference type="ARBA" id="ARBA00004141"/>
    </source>
</evidence>
<dbReference type="Proteomes" id="UP000664169">
    <property type="component" value="Unassembled WGS sequence"/>
</dbReference>
<keyword evidence="4 8" id="KW-0812">Transmembrane</keyword>
<feature type="transmembrane region" description="Helical" evidence="8">
    <location>
        <begin position="1524"/>
        <end position="1541"/>
    </location>
</feature>
<keyword evidence="6 8" id="KW-0472">Membrane</keyword>
<feature type="transmembrane region" description="Helical" evidence="8">
    <location>
        <begin position="1497"/>
        <end position="1517"/>
    </location>
</feature>
<feature type="compositionally biased region" description="Polar residues" evidence="7">
    <location>
        <begin position="1739"/>
        <end position="1751"/>
    </location>
</feature>
<dbReference type="PRINTS" id="PR00171">
    <property type="entry name" value="SUGRTRNSPORT"/>
</dbReference>
<gene>
    <name evidence="11" type="ORF">GOMPHAMPRED_001123</name>
</gene>
<dbReference type="OrthoDB" id="4062651at2759"/>
<dbReference type="GO" id="GO:0022857">
    <property type="term" value="F:transmembrane transporter activity"/>
    <property type="evidence" value="ECO:0007669"/>
    <property type="project" value="InterPro"/>
</dbReference>
<dbReference type="PANTHER" id="PTHR48020">
    <property type="entry name" value="PROTON MYO-INOSITOL COTRANSPORTER"/>
    <property type="match status" value="1"/>
</dbReference>
<evidence type="ECO:0000313" key="12">
    <source>
        <dbReference type="Proteomes" id="UP000664169"/>
    </source>
</evidence>
<evidence type="ECO:0000256" key="8">
    <source>
        <dbReference type="SAM" id="Phobius"/>
    </source>
</evidence>
<dbReference type="GO" id="GO:0015798">
    <property type="term" value="P:myo-inositol transport"/>
    <property type="evidence" value="ECO:0007669"/>
    <property type="project" value="UniProtKB-ARBA"/>
</dbReference>
<comment type="caution">
    <text evidence="11">The sequence shown here is derived from an EMBL/GenBank/DDBJ whole genome shotgun (WGS) entry which is preliminary data.</text>
</comment>
<dbReference type="SUPFAM" id="SSF56112">
    <property type="entry name" value="Protein kinase-like (PK-like)"/>
    <property type="match status" value="1"/>
</dbReference>
<feature type="compositionally biased region" description="Basic and acidic residues" evidence="7">
    <location>
        <begin position="906"/>
        <end position="918"/>
    </location>
</feature>
<feature type="transmembrane region" description="Helical" evidence="8">
    <location>
        <begin position="1553"/>
        <end position="1571"/>
    </location>
</feature>
<dbReference type="InterPro" id="IPR050814">
    <property type="entry name" value="Myo-inositol_Transporter"/>
</dbReference>
<feature type="transmembrane region" description="Helical" evidence="8">
    <location>
        <begin position="1175"/>
        <end position="1197"/>
    </location>
</feature>
<feature type="region of interest" description="Disordered" evidence="7">
    <location>
        <begin position="1724"/>
        <end position="1785"/>
    </location>
</feature>
<dbReference type="EMBL" id="CAJPDQ010000011">
    <property type="protein sequence ID" value="CAF9916854.1"/>
    <property type="molecule type" value="Genomic_DNA"/>
</dbReference>
<feature type="transmembrane region" description="Helical" evidence="8">
    <location>
        <begin position="1459"/>
        <end position="1477"/>
    </location>
</feature>
<evidence type="ECO:0000259" key="10">
    <source>
        <dbReference type="PROSITE" id="PS50850"/>
    </source>
</evidence>
<feature type="transmembrane region" description="Helical" evidence="8">
    <location>
        <begin position="1262"/>
        <end position="1281"/>
    </location>
</feature>